<dbReference type="Gene3D" id="3.40.50.1110">
    <property type="entry name" value="SGNH hydrolase"/>
    <property type="match status" value="1"/>
</dbReference>
<dbReference type="SUPFAM" id="SSF52266">
    <property type="entry name" value="SGNH hydrolase"/>
    <property type="match status" value="1"/>
</dbReference>
<accession>A0A3E0E388</accession>
<dbReference type="PANTHER" id="PTHR30383">
    <property type="entry name" value="THIOESTERASE 1/PROTEASE 1/LYSOPHOSPHOLIPASE L1"/>
    <property type="match status" value="1"/>
</dbReference>
<comment type="caution">
    <text evidence="2">The sequence shown here is derived from an EMBL/GenBank/DDBJ whole genome shotgun (WGS) entry which is preliminary data.</text>
</comment>
<dbReference type="Pfam" id="PF13472">
    <property type="entry name" value="Lipase_GDSL_2"/>
    <property type="match status" value="1"/>
</dbReference>
<dbReference type="InterPro" id="IPR051532">
    <property type="entry name" value="Ester_Hydrolysis_Enzymes"/>
</dbReference>
<protein>
    <submittedName>
        <fullName evidence="2">Lysophospholipase L1-like esterase</fullName>
    </submittedName>
</protein>
<reference evidence="2 3" key="1">
    <citation type="submission" date="2018-08" db="EMBL/GenBank/DDBJ databases">
        <title>Genomic Encyclopedia of Archaeal and Bacterial Type Strains, Phase II (KMG-II): from individual species to whole genera.</title>
        <authorList>
            <person name="Goeker M."/>
        </authorList>
    </citation>
    <scope>NUCLEOTIDE SEQUENCE [LARGE SCALE GENOMIC DNA]</scope>
    <source>
        <strain evidence="2 3">DSM 15986</strain>
    </source>
</reference>
<gene>
    <name evidence="2" type="ORF">C8N25_102147</name>
</gene>
<dbReference type="Proteomes" id="UP000256405">
    <property type="component" value="Unassembled WGS sequence"/>
</dbReference>
<name>A0A3E0E388_9BACT</name>
<evidence type="ECO:0000313" key="3">
    <source>
        <dbReference type="Proteomes" id="UP000256405"/>
    </source>
</evidence>
<feature type="domain" description="SGNH hydrolase-type esterase" evidence="1">
    <location>
        <begin position="29"/>
        <end position="202"/>
    </location>
</feature>
<evidence type="ECO:0000313" key="2">
    <source>
        <dbReference type="EMBL" id="REG92744.1"/>
    </source>
</evidence>
<dbReference type="OrthoDB" id="978055at2"/>
<dbReference type="InterPro" id="IPR013830">
    <property type="entry name" value="SGNH_hydro"/>
</dbReference>
<evidence type="ECO:0000259" key="1">
    <source>
        <dbReference type="Pfam" id="PF13472"/>
    </source>
</evidence>
<organism evidence="2 3">
    <name type="scientific">Algoriphagus antarcticus</name>
    <dbReference type="NCBI Taxonomy" id="238540"/>
    <lineage>
        <taxon>Bacteria</taxon>
        <taxon>Pseudomonadati</taxon>
        <taxon>Bacteroidota</taxon>
        <taxon>Cytophagia</taxon>
        <taxon>Cytophagales</taxon>
        <taxon>Cyclobacteriaceae</taxon>
        <taxon>Algoriphagus</taxon>
    </lineage>
</organism>
<keyword evidence="3" id="KW-1185">Reference proteome</keyword>
<proteinExistence type="predicted"/>
<dbReference type="InterPro" id="IPR036514">
    <property type="entry name" value="SGNH_hydro_sf"/>
</dbReference>
<dbReference type="GO" id="GO:0004622">
    <property type="term" value="F:phosphatidylcholine lysophospholipase activity"/>
    <property type="evidence" value="ECO:0007669"/>
    <property type="project" value="TreeGrafter"/>
</dbReference>
<dbReference type="AlphaFoldDB" id="A0A3E0E388"/>
<sequence length="220" mass="25040">MNKTILGATLLFLVFLTAFSSRQPNILIIGDSISIGYTPFVKDHFQGKAMIAHNPGNAQHTGTGLKKIDEWLGDEEWDIVQFNWGLWDLVYRNPDSKAYGNRDKVNGIVTYTVDEYAKNLDSLVTYMKSKTDAKLIFVTTSYVPSEEAGRFTSDVKKFNKAAKAIMKKHDVEINDIYRKSVKIHREYGLGSDDVHYSKEGYEKLSLVINSFLEKEINEIQ</sequence>
<dbReference type="PANTHER" id="PTHR30383:SF26">
    <property type="entry name" value="SGNH HYDROLASE-TYPE ESTERASE DOMAIN-CONTAINING PROTEIN"/>
    <property type="match status" value="1"/>
</dbReference>
<dbReference type="EMBL" id="QUNF01000002">
    <property type="protein sequence ID" value="REG92744.1"/>
    <property type="molecule type" value="Genomic_DNA"/>
</dbReference>
<dbReference type="RefSeq" id="WP_086541626.1">
    <property type="nucleotide sequence ID" value="NZ_MSSW01000030.1"/>
</dbReference>
<dbReference type="CDD" id="cd00229">
    <property type="entry name" value="SGNH_hydrolase"/>
    <property type="match status" value="1"/>
</dbReference>